<accession>A0ABQ9ZBI0</accession>
<protein>
    <recommendedName>
        <fullName evidence="7">POPDC1-3 domain-containing protein</fullName>
    </recommendedName>
</protein>
<evidence type="ECO:0000256" key="5">
    <source>
        <dbReference type="ARBA" id="ARBA00023136"/>
    </source>
</evidence>
<dbReference type="Gene3D" id="2.60.120.10">
    <property type="entry name" value="Jelly Rolls"/>
    <property type="match status" value="1"/>
</dbReference>
<dbReference type="PANTHER" id="PTHR12101">
    <property type="entry name" value="POPEYE DOMAIN CONTAINING PROTEIN"/>
    <property type="match status" value="1"/>
</dbReference>
<evidence type="ECO:0000256" key="2">
    <source>
        <dbReference type="ARBA" id="ARBA00007146"/>
    </source>
</evidence>
<dbReference type="Pfam" id="PF04831">
    <property type="entry name" value="POPDC1-3"/>
    <property type="match status" value="1"/>
</dbReference>
<keyword evidence="9" id="KW-1185">Reference proteome</keyword>
<evidence type="ECO:0000259" key="7">
    <source>
        <dbReference type="Pfam" id="PF04831"/>
    </source>
</evidence>
<keyword evidence="4 6" id="KW-1133">Transmembrane helix</keyword>
<organism evidence="8 9">
    <name type="scientific">Daphnia magna</name>
    <dbReference type="NCBI Taxonomy" id="35525"/>
    <lineage>
        <taxon>Eukaryota</taxon>
        <taxon>Metazoa</taxon>
        <taxon>Ecdysozoa</taxon>
        <taxon>Arthropoda</taxon>
        <taxon>Crustacea</taxon>
        <taxon>Branchiopoda</taxon>
        <taxon>Diplostraca</taxon>
        <taxon>Cladocera</taxon>
        <taxon>Anomopoda</taxon>
        <taxon>Daphniidae</taxon>
        <taxon>Daphnia</taxon>
    </lineage>
</organism>
<evidence type="ECO:0000256" key="4">
    <source>
        <dbReference type="ARBA" id="ARBA00022989"/>
    </source>
</evidence>
<dbReference type="SUPFAM" id="SSF51206">
    <property type="entry name" value="cAMP-binding domain-like"/>
    <property type="match status" value="1"/>
</dbReference>
<dbReference type="InterPro" id="IPR018490">
    <property type="entry name" value="cNMP-bd_dom_sf"/>
</dbReference>
<gene>
    <name evidence="8" type="ORF">OUZ56_019413</name>
</gene>
<reference evidence="8 9" key="1">
    <citation type="journal article" date="2023" name="Nucleic Acids Res.">
        <title>The hologenome of Daphnia magna reveals possible DNA methylation and microbiome-mediated evolution of the host genome.</title>
        <authorList>
            <person name="Chaturvedi A."/>
            <person name="Li X."/>
            <person name="Dhandapani V."/>
            <person name="Marshall H."/>
            <person name="Kissane S."/>
            <person name="Cuenca-Cambronero M."/>
            <person name="Asole G."/>
            <person name="Calvet F."/>
            <person name="Ruiz-Romero M."/>
            <person name="Marangio P."/>
            <person name="Guigo R."/>
            <person name="Rago D."/>
            <person name="Mirbahai L."/>
            <person name="Eastwood N."/>
            <person name="Colbourne J.K."/>
            <person name="Zhou J."/>
            <person name="Mallon E."/>
            <person name="Orsini L."/>
        </authorList>
    </citation>
    <scope>NUCLEOTIDE SEQUENCE [LARGE SCALE GENOMIC DNA]</scope>
    <source>
        <strain evidence="8">LRV0_1</strain>
    </source>
</reference>
<dbReference type="InterPro" id="IPR055272">
    <property type="entry name" value="POPDC1-3_dom"/>
</dbReference>
<comment type="caution">
    <text evidence="8">The sequence shown here is derived from an EMBL/GenBank/DDBJ whole genome shotgun (WGS) entry which is preliminary data.</text>
</comment>
<evidence type="ECO:0000313" key="9">
    <source>
        <dbReference type="Proteomes" id="UP001234178"/>
    </source>
</evidence>
<keyword evidence="3 6" id="KW-0812">Transmembrane</keyword>
<feature type="domain" description="POPDC1-3" evidence="7">
    <location>
        <begin position="137"/>
        <end position="359"/>
    </location>
</feature>
<evidence type="ECO:0000256" key="6">
    <source>
        <dbReference type="SAM" id="Phobius"/>
    </source>
</evidence>
<keyword evidence="5 6" id="KW-0472">Membrane</keyword>
<feature type="transmembrane region" description="Helical" evidence="6">
    <location>
        <begin position="166"/>
        <end position="188"/>
    </location>
</feature>
<comment type="subcellular location">
    <subcellularLocation>
        <location evidence="1">Membrane</location>
        <topology evidence="1">Multi-pass membrane protein</topology>
    </subcellularLocation>
</comment>
<feature type="transmembrane region" description="Helical" evidence="6">
    <location>
        <begin position="194"/>
        <end position="213"/>
    </location>
</feature>
<evidence type="ECO:0000256" key="3">
    <source>
        <dbReference type="ARBA" id="ARBA00022692"/>
    </source>
</evidence>
<dbReference type="PANTHER" id="PTHR12101:SF1">
    <property type="entry name" value="BVES"/>
    <property type="match status" value="1"/>
</dbReference>
<name>A0ABQ9ZBI0_9CRUS</name>
<dbReference type="InterPro" id="IPR014710">
    <property type="entry name" value="RmlC-like_jellyroll"/>
</dbReference>
<dbReference type="EMBL" id="JAOYFB010000003">
    <property type="protein sequence ID" value="KAK4010265.1"/>
    <property type="molecule type" value="Genomic_DNA"/>
</dbReference>
<dbReference type="InterPro" id="IPR006916">
    <property type="entry name" value="POPDC1-3"/>
</dbReference>
<proteinExistence type="inferred from homology"/>
<feature type="transmembrane region" description="Helical" evidence="6">
    <location>
        <begin position="132"/>
        <end position="154"/>
    </location>
</feature>
<dbReference type="Proteomes" id="UP001234178">
    <property type="component" value="Unassembled WGS sequence"/>
</dbReference>
<evidence type="ECO:0000313" key="8">
    <source>
        <dbReference type="EMBL" id="KAK4010265.1"/>
    </source>
</evidence>
<sequence>MQTDTNESPHLWNVIVGLGRPSLPPDKMCKIIPVRFHHFGIASESQSNWSIDDSSKIKPIMFDEDEIYPEMSDIDSQRNRYHFVGEEWRLSQIDGKSFSLDLQINESNSTSNASSIAAKGDAVWPCFYTGCLWLPINHISFQFAHVFLCLSYLAPPGLYGLIYLRLVLAIGSALLAAWACFIICAFDTFIWNSLFLLVNAVHAVVLIISLRTVHFGPQMEQVYGDIFQPLKVSKRQFKAVAKCLTSIRLMKRGECFSVEKETKVETLSLLLSGRMLVSQNDKMLHFIHPMQFLDSSDWFQVSSDDIFQVSIRACEESRVLLWHRDKLRVILQKDAFLQSVLHEILGRDVVRKHCQVREKVASYNGSPLFKTNLMNNMLFVESEKPLNLLSAFNPKNANKVDKSLENAYKLLQIKQELADSQQTISNPMNTL</sequence>
<evidence type="ECO:0000256" key="1">
    <source>
        <dbReference type="ARBA" id="ARBA00004141"/>
    </source>
</evidence>
<comment type="similarity">
    <text evidence="2">Belongs to the popeye family.</text>
</comment>